<dbReference type="EMBL" id="MU003527">
    <property type="protein sequence ID" value="KAF2465874.1"/>
    <property type="molecule type" value="Genomic_DNA"/>
</dbReference>
<proteinExistence type="predicted"/>
<evidence type="ECO:0000313" key="2">
    <source>
        <dbReference type="Proteomes" id="UP000799755"/>
    </source>
</evidence>
<dbReference type="Proteomes" id="UP000799755">
    <property type="component" value="Unassembled WGS sequence"/>
</dbReference>
<evidence type="ECO:0000313" key="1">
    <source>
        <dbReference type="EMBL" id="KAF2465874.1"/>
    </source>
</evidence>
<reference evidence="1" key="1">
    <citation type="journal article" date="2020" name="Stud. Mycol.">
        <title>101 Dothideomycetes genomes: a test case for predicting lifestyles and emergence of pathogens.</title>
        <authorList>
            <person name="Haridas S."/>
            <person name="Albert R."/>
            <person name="Binder M."/>
            <person name="Bloem J."/>
            <person name="Labutti K."/>
            <person name="Salamov A."/>
            <person name="Andreopoulos B."/>
            <person name="Baker S."/>
            <person name="Barry K."/>
            <person name="Bills G."/>
            <person name="Bluhm B."/>
            <person name="Cannon C."/>
            <person name="Castanera R."/>
            <person name="Culley D."/>
            <person name="Daum C."/>
            <person name="Ezra D."/>
            <person name="Gonzalez J."/>
            <person name="Henrissat B."/>
            <person name="Kuo A."/>
            <person name="Liang C."/>
            <person name="Lipzen A."/>
            <person name="Lutzoni F."/>
            <person name="Magnuson J."/>
            <person name="Mondo S."/>
            <person name="Nolan M."/>
            <person name="Ohm R."/>
            <person name="Pangilinan J."/>
            <person name="Park H.-J."/>
            <person name="Ramirez L."/>
            <person name="Alfaro M."/>
            <person name="Sun H."/>
            <person name="Tritt A."/>
            <person name="Yoshinaga Y."/>
            <person name="Zwiers L.-H."/>
            <person name="Turgeon B."/>
            <person name="Goodwin S."/>
            <person name="Spatafora J."/>
            <person name="Crous P."/>
            <person name="Grigoriev I."/>
        </authorList>
    </citation>
    <scope>NUCLEOTIDE SEQUENCE</scope>
    <source>
        <strain evidence="1">ATCC 200398</strain>
    </source>
</reference>
<keyword evidence="2" id="KW-1185">Reference proteome</keyword>
<gene>
    <name evidence="1" type="ORF">BDR25DRAFT_318025</name>
</gene>
<accession>A0ACB6QFW6</accession>
<organism evidence="1 2">
    <name type="scientific">Lindgomyces ingoldianus</name>
    <dbReference type="NCBI Taxonomy" id="673940"/>
    <lineage>
        <taxon>Eukaryota</taxon>
        <taxon>Fungi</taxon>
        <taxon>Dikarya</taxon>
        <taxon>Ascomycota</taxon>
        <taxon>Pezizomycotina</taxon>
        <taxon>Dothideomycetes</taxon>
        <taxon>Pleosporomycetidae</taxon>
        <taxon>Pleosporales</taxon>
        <taxon>Lindgomycetaceae</taxon>
        <taxon>Lindgomyces</taxon>
    </lineage>
</organism>
<name>A0ACB6QFW6_9PLEO</name>
<comment type="caution">
    <text evidence="1">The sequence shown here is derived from an EMBL/GenBank/DDBJ whole genome shotgun (WGS) entry which is preliminary data.</text>
</comment>
<protein>
    <submittedName>
        <fullName evidence="1">Uncharacterized protein</fullName>
    </submittedName>
</protein>
<sequence>MPSERFEVARERYHTLWPKSVYSSFGYYVQLLRYSEMPAETLVTFGIKKANRLTDEVRSLIVKKIEDATMSDLAHLYNNKHGLCTAWSVLITEAVEEKLAPANIRRFRFADAGKHRLAFDESGVLVDSAPKTVVQLTKGRSFSTEMCRSGEDALRRCLIQFLDKTPAVIAYFRTAQDDKLGFGGMIKWEKGSKVITWIEEDGTRQSAMFGPEGTLESLIECDEILGD</sequence>